<sequence length="218" mass="25449">MVHLIITQIEASDWDEIIEGHFRAFQHEPFQQLIHGENTPRNRQIVIERSLTQFTTQSNSIWLKAIDTSSSNKIAGVVNYKLNPVSVPLKRPELSMDDMIWLEDPEDKRILDTLFKAIVDRKFRLLNEGHIQLNTLFVLPEYRAQGIASRLIDWGRGLANHLMVPIRLESTMIAHPVYLKHGFVDIEHARYVMGKWDVEYYVMRWEPKAAEGKFEISK</sequence>
<dbReference type="OrthoDB" id="410198at2759"/>
<dbReference type="STRING" id="2060906.A0A0H1BAQ0"/>
<dbReference type="InterPro" id="IPR016181">
    <property type="entry name" value="Acyl_CoA_acyltransferase"/>
</dbReference>
<dbReference type="CDD" id="cd04301">
    <property type="entry name" value="NAT_SF"/>
    <property type="match status" value="1"/>
</dbReference>
<evidence type="ECO:0000313" key="2">
    <source>
        <dbReference type="EMBL" id="KLJ08107.1"/>
    </source>
</evidence>
<dbReference type="InterPro" id="IPR052523">
    <property type="entry name" value="Trichothecene_AcTrans"/>
</dbReference>
<dbReference type="SUPFAM" id="SSF55729">
    <property type="entry name" value="Acyl-CoA N-acyltransferases (Nat)"/>
    <property type="match status" value="1"/>
</dbReference>
<evidence type="ECO:0000313" key="3">
    <source>
        <dbReference type="Proteomes" id="UP000053573"/>
    </source>
</evidence>
<name>A0A0H1BAQ0_9EURO</name>
<feature type="domain" description="N-acetyltransferase" evidence="1">
    <location>
        <begin position="4"/>
        <end position="208"/>
    </location>
</feature>
<dbReference type="PANTHER" id="PTHR42791">
    <property type="entry name" value="GNAT FAMILY ACETYLTRANSFERASE"/>
    <property type="match status" value="1"/>
</dbReference>
<reference evidence="3" key="1">
    <citation type="journal article" date="2015" name="PLoS Genet.">
        <title>The dynamic genome and transcriptome of the human fungal pathogen Blastomyces and close relative Emmonsia.</title>
        <authorList>
            <person name="Munoz J.F."/>
            <person name="Gauthier G.M."/>
            <person name="Desjardins C.A."/>
            <person name="Gallo J.E."/>
            <person name="Holder J."/>
            <person name="Sullivan T.D."/>
            <person name="Marty A.J."/>
            <person name="Carmen J.C."/>
            <person name="Chen Z."/>
            <person name="Ding L."/>
            <person name="Gujja S."/>
            <person name="Magrini V."/>
            <person name="Misas E."/>
            <person name="Mitreva M."/>
            <person name="Priest M."/>
            <person name="Saif S."/>
            <person name="Whiston E.A."/>
            <person name="Young S."/>
            <person name="Zeng Q."/>
            <person name="Goldman W.E."/>
            <person name="Mardis E.R."/>
            <person name="Taylor J.W."/>
            <person name="McEwen J.G."/>
            <person name="Clay O.K."/>
            <person name="Klein B.S."/>
            <person name="Cuomo C.A."/>
        </authorList>
    </citation>
    <scope>NUCLEOTIDE SEQUENCE [LARGE SCALE GENOMIC DNA]</scope>
    <source>
        <strain evidence="3">UAMH 139</strain>
    </source>
</reference>
<gene>
    <name evidence="2" type="ORF">EMPG_16450</name>
</gene>
<dbReference type="Pfam" id="PF13673">
    <property type="entry name" value="Acetyltransf_10"/>
    <property type="match status" value="1"/>
</dbReference>
<organism evidence="2 3">
    <name type="scientific">Blastomyces silverae</name>
    <dbReference type="NCBI Taxonomy" id="2060906"/>
    <lineage>
        <taxon>Eukaryota</taxon>
        <taxon>Fungi</taxon>
        <taxon>Dikarya</taxon>
        <taxon>Ascomycota</taxon>
        <taxon>Pezizomycotina</taxon>
        <taxon>Eurotiomycetes</taxon>
        <taxon>Eurotiomycetidae</taxon>
        <taxon>Onygenales</taxon>
        <taxon>Ajellomycetaceae</taxon>
        <taxon>Blastomyces</taxon>
    </lineage>
</organism>
<protein>
    <recommendedName>
        <fullName evidence="1">N-acetyltransferase domain-containing protein</fullName>
    </recommendedName>
</protein>
<dbReference type="PROSITE" id="PS51186">
    <property type="entry name" value="GNAT"/>
    <property type="match status" value="1"/>
</dbReference>
<comment type="caution">
    <text evidence="2">The sequence shown here is derived from an EMBL/GenBank/DDBJ whole genome shotgun (WGS) entry which is preliminary data.</text>
</comment>
<dbReference type="EMBL" id="LDEV01002663">
    <property type="protein sequence ID" value="KLJ08107.1"/>
    <property type="molecule type" value="Genomic_DNA"/>
</dbReference>
<accession>A0A0H1BAQ0</accession>
<dbReference type="GO" id="GO:0016747">
    <property type="term" value="F:acyltransferase activity, transferring groups other than amino-acyl groups"/>
    <property type="evidence" value="ECO:0007669"/>
    <property type="project" value="InterPro"/>
</dbReference>
<dbReference type="AlphaFoldDB" id="A0A0H1BAQ0"/>
<dbReference type="PANTHER" id="PTHR42791:SF14">
    <property type="entry name" value="N-ACETYLTRANSFERASE DOMAIN-CONTAINING PROTEIN"/>
    <property type="match status" value="1"/>
</dbReference>
<dbReference type="Proteomes" id="UP000053573">
    <property type="component" value="Unassembled WGS sequence"/>
</dbReference>
<keyword evidence="3" id="KW-1185">Reference proteome</keyword>
<proteinExistence type="predicted"/>
<dbReference type="InterPro" id="IPR000182">
    <property type="entry name" value="GNAT_dom"/>
</dbReference>
<evidence type="ECO:0000259" key="1">
    <source>
        <dbReference type="PROSITE" id="PS51186"/>
    </source>
</evidence>
<dbReference type="Gene3D" id="3.40.630.30">
    <property type="match status" value="1"/>
</dbReference>